<reference evidence="1" key="1">
    <citation type="submission" date="2014-09" db="EMBL/GenBank/DDBJ databases">
        <authorList>
            <person name="Magalhaes I.L.F."/>
            <person name="Oliveira U."/>
            <person name="Santos F.R."/>
            <person name="Vidigal T.H.D.A."/>
            <person name="Brescovit A.D."/>
            <person name="Santos A.J."/>
        </authorList>
    </citation>
    <scope>NUCLEOTIDE SEQUENCE</scope>
    <source>
        <tissue evidence="1">Shoot tissue taken approximately 20 cm above the soil surface</tissue>
    </source>
</reference>
<accession>A0A0A9FMR6</accession>
<evidence type="ECO:0000313" key="1">
    <source>
        <dbReference type="EMBL" id="JAE11586.1"/>
    </source>
</evidence>
<reference evidence="1" key="2">
    <citation type="journal article" date="2015" name="Data Brief">
        <title>Shoot transcriptome of the giant reed, Arundo donax.</title>
        <authorList>
            <person name="Barrero R.A."/>
            <person name="Guerrero F.D."/>
            <person name="Moolhuijzen P."/>
            <person name="Goolsby J.A."/>
            <person name="Tidwell J."/>
            <person name="Bellgard S.E."/>
            <person name="Bellgard M.I."/>
        </authorList>
    </citation>
    <scope>NUCLEOTIDE SEQUENCE</scope>
    <source>
        <tissue evidence="1">Shoot tissue taken approximately 20 cm above the soil surface</tissue>
    </source>
</reference>
<dbReference type="EMBL" id="GBRH01186310">
    <property type="protein sequence ID" value="JAE11586.1"/>
    <property type="molecule type" value="Transcribed_RNA"/>
</dbReference>
<name>A0A0A9FMR6_ARUDO</name>
<dbReference type="AlphaFoldDB" id="A0A0A9FMR6"/>
<protein>
    <submittedName>
        <fullName evidence="1">ARC6</fullName>
    </submittedName>
</protein>
<organism evidence="1">
    <name type="scientific">Arundo donax</name>
    <name type="common">Giant reed</name>
    <name type="synonym">Donax arundinaceus</name>
    <dbReference type="NCBI Taxonomy" id="35708"/>
    <lineage>
        <taxon>Eukaryota</taxon>
        <taxon>Viridiplantae</taxon>
        <taxon>Streptophyta</taxon>
        <taxon>Embryophyta</taxon>
        <taxon>Tracheophyta</taxon>
        <taxon>Spermatophyta</taxon>
        <taxon>Magnoliopsida</taxon>
        <taxon>Liliopsida</taxon>
        <taxon>Poales</taxon>
        <taxon>Poaceae</taxon>
        <taxon>PACMAD clade</taxon>
        <taxon>Arundinoideae</taxon>
        <taxon>Arundineae</taxon>
        <taxon>Arundo</taxon>
    </lineage>
</organism>
<proteinExistence type="predicted"/>
<sequence>MGNLQHLPAANKSICAVAILRWLGYPRLKGPPNAIT</sequence>